<name>A0A834DFH2_9CHIR</name>
<proteinExistence type="predicted"/>
<sequence>MRETYCTYMLMSHYVPDNLYLKGTLMCLKIFNPSQIIDFTVLLQNFPESFCMFPTSLFSLLHPSNYSENPLSSALRAYPETDLCTQPGTTTLPCHRDDSTCLFNGLPALNQQPHRSLPTWKLKVN</sequence>
<protein>
    <submittedName>
        <fullName evidence="1">Uncharacterized protein</fullName>
    </submittedName>
</protein>
<accession>A0A834DFH2</accession>
<dbReference type="Proteomes" id="UP000664940">
    <property type="component" value="Unassembled WGS sequence"/>
</dbReference>
<dbReference type="AlphaFoldDB" id="A0A834DFH2"/>
<evidence type="ECO:0000313" key="1">
    <source>
        <dbReference type="EMBL" id="KAF6078019.1"/>
    </source>
</evidence>
<comment type="caution">
    <text evidence="1">The sequence shown here is derived from an EMBL/GenBank/DDBJ whole genome shotgun (WGS) entry which is preliminary data.</text>
</comment>
<organism evidence="1 2">
    <name type="scientific">Phyllostomus discolor</name>
    <name type="common">pale spear-nosed bat</name>
    <dbReference type="NCBI Taxonomy" id="89673"/>
    <lineage>
        <taxon>Eukaryota</taxon>
        <taxon>Metazoa</taxon>
        <taxon>Chordata</taxon>
        <taxon>Craniata</taxon>
        <taxon>Vertebrata</taxon>
        <taxon>Euteleostomi</taxon>
        <taxon>Mammalia</taxon>
        <taxon>Eutheria</taxon>
        <taxon>Laurasiatheria</taxon>
        <taxon>Chiroptera</taxon>
        <taxon>Yangochiroptera</taxon>
        <taxon>Phyllostomidae</taxon>
        <taxon>Phyllostominae</taxon>
        <taxon>Phyllostomus</taxon>
    </lineage>
</organism>
<reference evidence="1 2" key="1">
    <citation type="journal article" date="2020" name="Nature">
        <title>Six reference-quality genomes reveal evolution of bat adaptations.</title>
        <authorList>
            <person name="Jebb D."/>
            <person name="Huang Z."/>
            <person name="Pippel M."/>
            <person name="Hughes G.M."/>
            <person name="Lavrichenko K."/>
            <person name="Devanna P."/>
            <person name="Winkler S."/>
            <person name="Jermiin L.S."/>
            <person name="Skirmuntt E.C."/>
            <person name="Katzourakis A."/>
            <person name="Burkitt-Gray L."/>
            <person name="Ray D.A."/>
            <person name="Sullivan K.A.M."/>
            <person name="Roscito J.G."/>
            <person name="Kirilenko B.M."/>
            <person name="Davalos L.M."/>
            <person name="Corthals A.P."/>
            <person name="Power M.L."/>
            <person name="Jones G."/>
            <person name="Ransome R.D."/>
            <person name="Dechmann D.K.N."/>
            <person name="Locatelli A.G."/>
            <person name="Puechmaille S.J."/>
            <person name="Fedrigo O."/>
            <person name="Jarvis E.D."/>
            <person name="Hiller M."/>
            <person name="Vernes S.C."/>
            <person name="Myers E.W."/>
            <person name="Teeling E.C."/>
        </authorList>
    </citation>
    <scope>NUCLEOTIDE SEQUENCE [LARGE SCALE GENOMIC DNA]</scope>
    <source>
        <strain evidence="1">Bat1K_MPI-CBG_1</strain>
    </source>
</reference>
<dbReference type="EMBL" id="JABVXQ010000014">
    <property type="protein sequence ID" value="KAF6078019.1"/>
    <property type="molecule type" value="Genomic_DNA"/>
</dbReference>
<evidence type="ECO:0000313" key="2">
    <source>
        <dbReference type="Proteomes" id="UP000664940"/>
    </source>
</evidence>
<gene>
    <name evidence="1" type="ORF">HJG60_008975</name>
</gene>